<proteinExistence type="predicted"/>
<dbReference type="EMBL" id="CP036349">
    <property type="protein sequence ID" value="QDV74305.1"/>
    <property type="molecule type" value="Genomic_DNA"/>
</dbReference>
<accession>A0A518K930</accession>
<name>A0A518K930_9BACT</name>
<gene>
    <name evidence="1" type="ORF">Spa11_25060</name>
</gene>
<dbReference type="Proteomes" id="UP000316426">
    <property type="component" value="Chromosome"/>
</dbReference>
<protein>
    <submittedName>
        <fullName evidence="1">Uncharacterized protein</fullName>
    </submittedName>
</protein>
<keyword evidence="2" id="KW-1185">Reference proteome</keyword>
<reference evidence="1 2" key="1">
    <citation type="submission" date="2019-02" db="EMBL/GenBank/DDBJ databases">
        <title>Deep-cultivation of Planctomycetes and their phenomic and genomic characterization uncovers novel biology.</title>
        <authorList>
            <person name="Wiegand S."/>
            <person name="Jogler M."/>
            <person name="Boedeker C."/>
            <person name="Pinto D."/>
            <person name="Vollmers J."/>
            <person name="Rivas-Marin E."/>
            <person name="Kohn T."/>
            <person name="Peeters S.H."/>
            <person name="Heuer A."/>
            <person name="Rast P."/>
            <person name="Oberbeckmann S."/>
            <person name="Bunk B."/>
            <person name="Jeske O."/>
            <person name="Meyerdierks A."/>
            <person name="Storesund J.E."/>
            <person name="Kallscheuer N."/>
            <person name="Luecker S."/>
            <person name="Lage O.M."/>
            <person name="Pohl T."/>
            <person name="Merkel B.J."/>
            <person name="Hornburger P."/>
            <person name="Mueller R.-W."/>
            <person name="Bruemmer F."/>
            <person name="Labrenz M."/>
            <person name="Spormann A.M."/>
            <person name="Op den Camp H."/>
            <person name="Overmann J."/>
            <person name="Amann R."/>
            <person name="Jetten M.S.M."/>
            <person name="Mascher T."/>
            <person name="Medema M.H."/>
            <person name="Devos D.P."/>
            <person name="Kaster A.-K."/>
            <person name="Ovreas L."/>
            <person name="Rohde M."/>
            <person name="Galperin M.Y."/>
            <person name="Jogler C."/>
        </authorList>
    </citation>
    <scope>NUCLEOTIDE SEQUENCE [LARGE SCALE GENOMIC DNA]</scope>
    <source>
        <strain evidence="1 2">Spa11</strain>
    </source>
</reference>
<dbReference type="AlphaFoldDB" id="A0A518K930"/>
<sequence length="128" mass="13507">MSTSPWPALNRLYGPKGDSAAVLNAAIAAEEPGGAALLDALQLANTVSKWDDNAMQAVASHTQMALLEATASEPLAPLAGAAELAKSMPYLNNPKALHHAHEALRLTLKTARDLLVERVLERHANPAE</sequence>
<dbReference type="RefSeq" id="WP_145112607.1">
    <property type="nucleotide sequence ID" value="NZ_CP036349.1"/>
</dbReference>
<evidence type="ECO:0000313" key="1">
    <source>
        <dbReference type="EMBL" id="QDV74305.1"/>
    </source>
</evidence>
<dbReference type="KEGG" id="bmei:Spa11_25060"/>
<evidence type="ECO:0000313" key="2">
    <source>
        <dbReference type="Proteomes" id="UP000316426"/>
    </source>
</evidence>
<organism evidence="1 2">
    <name type="scientific">Botrimarina mediterranea</name>
    <dbReference type="NCBI Taxonomy" id="2528022"/>
    <lineage>
        <taxon>Bacteria</taxon>
        <taxon>Pseudomonadati</taxon>
        <taxon>Planctomycetota</taxon>
        <taxon>Planctomycetia</taxon>
        <taxon>Pirellulales</taxon>
        <taxon>Lacipirellulaceae</taxon>
        <taxon>Botrimarina</taxon>
    </lineage>
</organism>